<evidence type="ECO:0000313" key="5">
    <source>
        <dbReference type="Proteomes" id="UP000197781"/>
    </source>
</evidence>
<dbReference type="RefSeq" id="WP_007723453.1">
    <property type="nucleotide sequence ID" value="NZ_BJOL01000020.1"/>
</dbReference>
<evidence type="ECO:0000313" key="4">
    <source>
        <dbReference type="Proteomes" id="UP000035218"/>
    </source>
</evidence>
<dbReference type="Gene3D" id="2.30.110.40">
    <property type="entry name" value="Phage tail tube protein"/>
    <property type="match status" value="1"/>
</dbReference>
<dbReference type="OrthoDB" id="2469350at2"/>
<dbReference type="Proteomes" id="UP000197781">
    <property type="component" value="Chromosome"/>
</dbReference>
<evidence type="ECO:0000313" key="2">
    <source>
        <dbReference type="EMBL" id="GED59393.1"/>
    </source>
</evidence>
<sequence>MAIARDIKLKNCQIYDENGDPIFGTLEGKMVLKVEYGDTNRLQKGKIQTVNDWHVEVTLKITATNAALKYYCVDQLTQGKTPVLPFLIGETLDKEAGNSERVRISNIVLNPDEITLWEAKADGNDHATYDLKGMSIEKPDYLDELPTYTE</sequence>
<proteinExistence type="predicted"/>
<evidence type="ECO:0000313" key="6">
    <source>
        <dbReference type="Proteomes" id="UP000319498"/>
    </source>
</evidence>
<dbReference type="Proteomes" id="UP000319498">
    <property type="component" value="Unassembled WGS sequence"/>
</dbReference>
<protein>
    <submittedName>
        <fullName evidence="1">Uncharacterized protein</fullName>
    </submittedName>
</protein>
<keyword evidence="6" id="KW-1185">Reference proteome</keyword>
<dbReference type="KEGG" id="bfm:BP422_21295"/>
<dbReference type="EMBL" id="BJOL01000020">
    <property type="protein sequence ID" value="GED59393.1"/>
    <property type="molecule type" value="Genomic_DNA"/>
</dbReference>
<dbReference type="EMBL" id="CP018145">
    <property type="protein sequence ID" value="ASJ55864.1"/>
    <property type="molecule type" value="Genomic_DNA"/>
</dbReference>
<accession>A0A0H0SK57</accession>
<dbReference type="EMBL" id="LDCN01000003">
    <property type="protein sequence ID" value="KLH98780.1"/>
    <property type="molecule type" value="Genomic_DNA"/>
</dbReference>
<dbReference type="Proteomes" id="UP000035218">
    <property type="component" value="Unassembled WGS sequence"/>
</dbReference>
<name>A0A0H0SK57_9BACL</name>
<reference evidence="1 5" key="2">
    <citation type="submission" date="2016-11" db="EMBL/GenBank/DDBJ databases">
        <authorList>
            <person name="Jaros S."/>
            <person name="Januszkiewicz K."/>
            <person name="Wedrychowicz H."/>
        </authorList>
    </citation>
    <scope>NUCLEOTIDE SEQUENCE [LARGE SCALE GENOMIC DNA]</scope>
    <source>
        <strain evidence="1 5">NF2</strain>
    </source>
</reference>
<evidence type="ECO:0000313" key="1">
    <source>
        <dbReference type="EMBL" id="ASJ55864.1"/>
    </source>
</evidence>
<dbReference type="GeneID" id="95751724"/>
<dbReference type="SUPFAM" id="SSF69279">
    <property type="entry name" value="Phage tail proteins"/>
    <property type="match status" value="1"/>
</dbReference>
<gene>
    <name evidence="3" type="ORF">AA984_09540</name>
    <name evidence="2" type="ORF">BFO01nite_35250</name>
    <name evidence="1" type="ORF">BP422_21295</name>
</gene>
<dbReference type="AlphaFoldDB" id="A0A0H0SK57"/>
<reference evidence="3 4" key="1">
    <citation type="submission" date="2015-05" db="EMBL/GenBank/DDBJ databases">
        <title>Genome sequencing project for genomic taxonomy and phylogenomics of Bacillus-like bacteria.</title>
        <authorList>
            <person name="Liu B."/>
            <person name="Wang J."/>
            <person name="Zhu Y."/>
            <person name="Liu G."/>
            <person name="Chen Q."/>
            <person name="Chen Z."/>
            <person name="Lan J."/>
            <person name="Che J."/>
            <person name="Ge C."/>
            <person name="Shi H."/>
            <person name="Pan Z."/>
            <person name="Liu X."/>
        </authorList>
    </citation>
    <scope>NUCLEOTIDE SEQUENCE [LARGE SCALE GENOMIC DNA]</scope>
    <source>
        <strain evidence="3 4">DSM 9885</strain>
    </source>
</reference>
<dbReference type="InterPro" id="IPR038628">
    <property type="entry name" value="XkdM-like_sf"/>
</dbReference>
<reference evidence="2 6" key="3">
    <citation type="submission" date="2019-06" db="EMBL/GenBank/DDBJ databases">
        <title>Whole genome shotgun sequence of Brevibacillus formosus NBRC 15716.</title>
        <authorList>
            <person name="Hosoyama A."/>
            <person name="Uohara A."/>
            <person name="Ohji S."/>
            <person name="Ichikawa N."/>
        </authorList>
    </citation>
    <scope>NUCLEOTIDE SEQUENCE [LARGE SCALE GENOMIC DNA]</scope>
    <source>
        <strain evidence="2 6">NBRC 15716</strain>
    </source>
</reference>
<organism evidence="1 5">
    <name type="scientific">Brevibacillus formosus</name>
    <dbReference type="NCBI Taxonomy" id="54913"/>
    <lineage>
        <taxon>Bacteria</taxon>
        <taxon>Bacillati</taxon>
        <taxon>Bacillota</taxon>
        <taxon>Bacilli</taxon>
        <taxon>Bacillales</taxon>
        <taxon>Paenibacillaceae</taxon>
        <taxon>Brevibacillus</taxon>
    </lineage>
</organism>
<evidence type="ECO:0000313" key="3">
    <source>
        <dbReference type="EMBL" id="KLH98780.1"/>
    </source>
</evidence>